<name>A0A2T1DFV3_9CYAN</name>
<dbReference type="AlphaFoldDB" id="A0A2T1DFV3"/>
<protein>
    <submittedName>
        <fullName evidence="2">Uncharacterized protein</fullName>
    </submittedName>
</protein>
<dbReference type="STRING" id="1920490.GCA_001895925_04547"/>
<proteinExistence type="predicted"/>
<accession>A0A2T1DFV3</accession>
<gene>
    <name evidence="2" type="ORF">C7B65_12220</name>
</gene>
<dbReference type="EMBL" id="PVWG01000011">
    <property type="protein sequence ID" value="PSB19324.1"/>
    <property type="molecule type" value="Genomic_DNA"/>
</dbReference>
<dbReference type="Proteomes" id="UP000238634">
    <property type="component" value="Unassembled WGS sequence"/>
</dbReference>
<comment type="caution">
    <text evidence="2">The sequence shown here is derived from an EMBL/GenBank/DDBJ whole genome shotgun (WGS) entry which is preliminary data.</text>
</comment>
<evidence type="ECO:0000256" key="1">
    <source>
        <dbReference type="SAM" id="MobiDB-lite"/>
    </source>
</evidence>
<sequence length="64" mass="6847">MLDAQVELSEHLIETDSEEDAIATNFSSLDAQKEPSSNVSTAEGYPPPTGVNEGDTPLNILPNF</sequence>
<keyword evidence="3" id="KW-1185">Reference proteome</keyword>
<organism evidence="2 3">
    <name type="scientific">Phormidesmis priestleyi ULC007</name>
    <dbReference type="NCBI Taxonomy" id="1920490"/>
    <lineage>
        <taxon>Bacteria</taxon>
        <taxon>Bacillati</taxon>
        <taxon>Cyanobacteriota</taxon>
        <taxon>Cyanophyceae</taxon>
        <taxon>Leptolyngbyales</taxon>
        <taxon>Leptolyngbyaceae</taxon>
        <taxon>Phormidesmis</taxon>
    </lineage>
</organism>
<reference evidence="2 3" key="2">
    <citation type="submission" date="2018-03" db="EMBL/GenBank/DDBJ databases">
        <title>The ancient ancestry and fast evolution of plastids.</title>
        <authorList>
            <person name="Moore K.R."/>
            <person name="Magnabosco C."/>
            <person name="Momper L."/>
            <person name="Gold D.A."/>
            <person name="Bosak T."/>
            <person name="Fournier G.P."/>
        </authorList>
    </citation>
    <scope>NUCLEOTIDE SEQUENCE [LARGE SCALE GENOMIC DNA]</scope>
    <source>
        <strain evidence="2 3">ULC007</strain>
    </source>
</reference>
<evidence type="ECO:0000313" key="2">
    <source>
        <dbReference type="EMBL" id="PSB19324.1"/>
    </source>
</evidence>
<feature type="region of interest" description="Disordered" evidence="1">
    <location>
        <begin position="29"/>
        <end position="64"/>
    </location>
</feature>
<evidence type="ECO:0000313" key="3">
    <source>
        <dbReference type="Proteomes" id="UP000238634"/>
    </source>
</evidence>
<feature type="compositionally biased region" description="Polar residues" evidence="1">
    <location>
        <begin position="29"/>
        <end position="41"/>
    </location>
</feature>
<reference evidence="2 3" key="1">
    <citation type="submission" date="2018-02" db="EMBL/GenBank/DDBJ databases">
        <authorList>
            <person name="Cohen D.B."/>
            <person name="Kent A.D."/>
        </authorList>
    </citation>
    <scope>NUCLEOTIDE SEQUENCE [LARGE SCALE GENOMIC DNA]</scope>
    <source>
        <strain evidence="2 3">ULC007</strain>
    </source>
</reference>
<dbReference type="RefSeq" id="WP_073071420.1">
    <property type="nucleotide sequence ID" value="NZ_MPPI01000011.1"/>
</dbReference>